<evidence type="ECO:0000313" key="4">
    <source>
        <dbReference type="Proteomes" id="UP000220133"/>
    </source>
</evidence>
<dbReference type="EMBL" id="CP023777">
    <property type="protein sequence ID" value="ATL46784.1"/>
    <property type="molecule type" value="Genomic_DNA"/>
</dbReference>
<dbReference type="KEGG" id="cbae:COR50_06115"/>
<dbReference type="AlphaFoldDB" id="A0A291QSH0"/>
<name>A0A291QSH0_9BACT</name>
<feature type="signal peptide" evidence="1">
    <location>
        <begin position="1"/>
        <end position="20"/>
    </location>
</feature>
<keyword evidence="1" id="KW-0732">Signal</keyword>
<feature type="domain" description="Outer membrane protein beta-barrel" evidence="2">
    <location>
        <begin position="120"/>
        <end position="290"/>
    </location>
</feature>
<dbReference type="Proteomes" id="UP000220133">
    <property type="component" value="Chromosome"/>
</dbReference>
<dbReference type="InterPro" id="IPR025665">
    <property type="entry name" value="Beta-barrel_OMP_2"/>
</dbReference>
<reference evidence="3 4" key="1">
    <citation type="submission" date="2017-10" db="EMBL/GenBank/DDBJ databases">
        <title>Paenichitinophaga pekingensis gen. nov., sp. nov., isolated from activated sludge.</title>
        <authorList>
            <person name="Jin D."/>
            <person name="Kong X."/>
            <person name="Deng Y."/>
            <person name="Bai Z."/>
        </authorList>
    </citation>
    <scope>NUCLEOTIDE SEQUENCE [LARGE SCALE GENOMIC DNA]</scope>
    <source>
        <strain evidence="3 4">13</strain>
    </source>
</reference>
<protein>
    <recommendedName>
        <fullName evidence="2">Outer membrane protein beta-barrel domain-containing protein</fullName>
    </recommendedName>
</protein>
<gene>
    <name evidence="3" type="ORF">COR50_06115</name>
</gene>
<dbReference type="OrthoDB" id="666719at2"/>
<evidence type="ECO:0000256" key="1">
    <source>
        <dbReference type="SAM" id="SignalP"/>
    </source>
</evidence>
<accession>A0A291QSH0</accession>
<feature type="chain" id="PRO_5012696907" description="Outer membrane protein beta-barrel domain-containing protein" evidence="1">
    <location>
        <begin position="21"/>
        <end position="311"/>
    </location>
</feature>
<sequence length="311" mass="35739">MKRKILLVLIGIMMSLAAAAQVTSDTLQIRGLIIVRNKDTRNRNSFKMFNDTTYMRNKLKKNLHTRWFVFDIGFNNYTDRSNYGEAFAMAMYPSASYIPTYSYLNDRAGNGQQFRYDYTGVGLNTFAPRSASAPLTPSEFKLITGKSININVWLIMQRLNMYKHKLNLVYALGLEMNNYRYARNISYVPGYPTQIIRDTLDFSKNKLYAGYLSIPLMLNFNSNPTRPGRAFEASFGIMGGYLVKARTKQISKEYGKVKTNDEFNLNKWKLSLTSELGYGPVKLYGNFALTPLHDYGLEQYPFSIGFRFNGF</sequence>
<evidence type="ECO:0000259" key="2">
    <source>
        <dbReference type="Pfam" id="PF13568"/>
    </source>
</evidence>
<dbReference type="RefSeq" id="WP_098193171.1">
    <property type="nucleotide sequence ID" value="NZ_CP023777.1"/>
</dbReference>
<organism evidence="3 4">
    <name type="scientific">Chitinophaga caeni</name>
    <dbReference type="NCBI Taxonomy" id="2029983"/>
    <lineage>
        <taxon>Bacteria</taxon>
        <taxon>Pseudomonadati</taxon>
        <taxon>Bacteroidota</taxon>
        <taxon>Chitinophagia</taxon>
        <taxon>Chitinophagales</taxon>
        <taxon>Chitinophagaceae</taxon>
        <taxon>Chitinophaga</taxon>
    </lineage>
</organism>
<proteinExistence type="predicted"/>
<dbReference type="Pfam" id="PF13568">
    <property type="entry name" value="OMP_b-brl_2"/>
    <property type="match status" value="1"/>
</dbReference>
<keyword evidence="4" id="KW-1185">Reference proteome</keyword>
<evidence type="ECO:0000313" key="3">
    <source>
        <dbReference type="EMBL" id="ATL46784.1"/>
    </source>
</evidence>